<accession>A0A7J6VEK1</accession>
<feature type="region of interest" description="Disordered" evidence="1">
    <location>
        <begin position="16"/>
        <end position="61"/>
    </location>
</feature>
<evidence type="ECO:0000313" key="3">
    <source>
        <dbReference type="Proteomes" id="UP000554482"/>
    </source>
</evidence>
<reference evidence="2 3" key="1">
    <citation type="submission" date="2020-06" db="EMBL/GenBank/DDBJ databases">
        <title>Transcriptomic and genomic resources for Thalictrum thalictroides and T. hernandezii: Facilitating candidate gene discovery in an emerging model plant lineage.</title>
        <authorList>
            <person name="Arias T."/>
            <person name="Riano-Pachon D.M."/>
            <person name="Di Stilio V.S."/>
        </authorList>
    </citation>
    <scope>NUCLEOTIDE SEQUENCE [LARGE SCALE GENOMIC DNA]</scope>
    <source>
        <strain evidence="3">cv. WT478/WT964</strain>
        <tissue evidence="2">Leaves</tissue>
    </source>
</reference>
<organism evidence="2 3">
    <name type="scientific">Thalictrum thalictroides</name>
    <name type="common">Rue-anemone</name>
    <name type="synonym">Anemone thalictroides</name>
    <dbReference type="NCBI Taxonomy" id="46969"/>
    <lineage>
        <taxon>Eukaryota</taxon>
        <taxon>Viridiplantae</taxon>
        <taxon>Streptophyta</taxon>
        <taxon>Embryophyta</taxon>
        <taxon>Tracheophyta</taxon>
        <taxon>Spermatophyta</taxon>
        <taxon>Magnoliopsida</taxon>
        <taxon>Ranunculales</taxon>
        <taxon>Ranunculaceae</taxon>
        <taxon>Thalictroideae</taxon>
        <taxon>Thalictrum</taxon>
    </lineage>
</organism>
<sequence length="97" mass="10346">MHELVRCIFSHLPNIDNREGSLANGSASASKQKFSGVHKDGGSKQLDNGNNNSEFDGQPPSLGFASTACANSVESITTENTTGTIIDKEHLQMTCYS</sequence>
<evidence type="ECO:0000256" key="1">
    <source>
        <dbReference type="SAM" id="MobiDB-lite"/>
    </source>
</evidence>
<keyword evidence="3" id="KW-1185">Reference proteome</keyword>
<name>A0A7J6VEK1_THATH</name>
<evidence type="ECO:0000313" key="2">
    <source>
        <dbReference type="EMBL" id="KAF5183509.1"/>
    </source>
</evidence>
<feature type="compositionally biased region" description="Polar residues" evidence="1">
    <location>
        <begin position="45"/>
        <end position="55"/>
    </location>
</feature>
<feature type="compositionally biased region" description="Polar residues" evidence="1">
    <location>
        <begin position="23"/>
        <end position="33"/>
    </location>
</feature>
<dbReference type="Proteomes" id="UP000554482">
    <property type="component" value="Unassembled WGS sequence"/>
</dbReference>
<protein>
    <submittedName>
        <fullName evidence="2">Uncharacterized protein</fullName>
    </submittedName>
</protein>
<dbReference type="OrthoDB" id="430364at2759"/>
<dbReference type="EMBL" id="JABWDY010033304">
    <property type="protein sequence ID" value="KAF5183509.1"/>
    <property type="molecule type" value="Genomic_DNA"/>
</dbReference>
<comment type="caution">
    <text evidence="2">The sequence shown here is derived from an EMBL/GenBank/DDBJ whole genome shotgun (WGS) entry which is preliminary data.</text>
</comment>
<dbReference type="AlphaFoldDB" id="A0A7J6VEK1"/>
<proteinExistence type="predicted"/>
<gene>
    <name evidence="2" type="ORF">FRX31_026910</name>
</gene>